<keyword evidence="2" id="KW-1185">Reference proteome</keyword>
<accession>A0A6M8BE77</accession>
<dbReference type="EMBL" id="CP053661">
    <property type="protein sequence ID" value="QKD82526.1"/>
    <property type="molecule type" value="Genomic_DNA"/>
</dbReference>
<dbReference type="InterPro" id="IPR018741">
    <property type="entry name" value="DUF2288"/>
</dbReference>
<proteinExistence type="predicted"/>
<evidence type="ECO:0000313" key="2">
    <source>
        <dbReference type="Proteomes" id="UP000505210"/>
    </source>
</evidence>
<dbReference type="RefSeq" id="WP_172355397.1">
    <property type="nucleotide sequence ID" value="NZ_CP053661.1"/>
</dbReference>
<reference evidence="1 2" key="1">
    <citation type="submission" date="2020-05" db="EMBL/GenBank/DDBJ databases">
        <title>Complete genome sequence of of a novel Thermoleptolyngbya strain isolated from hot springs of Ganzi, Sichuan China.</title>
        <authorList>
            <person name="Tang J."/>
            <person name="Daroch M."/>
            <person name="Li L."/>
            <person name="Waleron K."/>
            <person name="Waleron M."/>
            <person name="Waleron M."/>
        </authorList>
    </citation>
    <scope>NUCLEOTIDE SEQUENCE [LARGE SCALE GENOMIC DNA]</scope>
    <source>
        <strain evidence="1 2">PKUAC-SCTA183</strain>
    </source>
</reference>
<dbReference type="Pfam" id="PF10052">
    <property type="entry name" value="DUF2288"/>
    <property type="match status" value="1"/>
</dbReference>
<protein>
    <submittedName>
        <fullName evidence="1">DUF2288 family protein</fullName>
    </submittedName>
</protein>
<gene>
    <name evidence="1" type="ORF">HPC62_10340</name>
</gene>
<dbReference type="Proteomes" id="UP000505210">
    <property type="component" value="Chromosome"/>
</dbReference>
<organism evidence="1 2">
    <name type="scientific">Thermoleptolyngbya sichuanensis A183</name>
    <dbReference type="NCBI Taxonomy" id="2737172"/>
    <lineage>
        <taxon>Bacteria</taxon>
        <taxon>Bacillati</taxon>
        <taxon>Cyanobacteriota</taxon>
        <taxon>Cyanophyceae</taxon>
        <taxon>Oculatellales</taxon>
        <taxon>Oculatellaceae</taxon>
        <taxon>Thermoleptolyngbya</taxon>
        <taxon>Thermoleptolyngbya sichuanensis</taxon>
    </lineage>
</organism>
<name>A0A6M8BE77_9CYAN</name>
<dbReference type="KEGG" id="theu:HPC62_10340"/>
<dbReference type="AlphaFoldDB" id="A0A6M8BE77"/>
<evidence type="ECO:0000313" key="1">
    <source>
        <dbReference type="EMBL" id="QKD82526.1"/>
    </source>
</evidence>
<sequence length="97" mass="10881">MQDLRAELAGTMGEAEWDWLMPHAERNALVLVATGLDLLDVGVAIASDHTTTVQRWIDEGLIQKPSPEQIKTWNSSRNKRFNALILQPYVLVQDVLA</sequence>